<keyword evidence="7 10" id="KW-0472">Membrane</keyword>
<keyword evidence="3 10" id="KW-0813">Transport</keyword>
<feature type="domain" description="TonB-dependent receptor-like beta-barrel" evidence="13">
    <location>
        <begin position="274"/>
        <end position="636"/>
    </location>
</feature>
<dbReference type="InterPro" id="IPR012910">
    <property type="entry name" value="Plug_dom"/>
</dbReference>
<dbReference type="AlphaFoldDB" id="A0A1N6YIX0"/>
<dbReference type="Gene3D" id="2.40.170.20">
    <property type="entry name" value="TonB-dependent receptor, beta-barrel domain"/>
    <property type="match status" value="1"/>
</dbReference>
<evidence type="ECO:0000256" key="10">
    <source>
        <dbReference type="PROSITE-ProRule" id="PRU01360"/>
    </source>
</evidence>
<sequence>MNTRKIGSGGASVLAVAAALVGAPAAADDNLFFSELPVVASVSRLPQRQVDAPTAVTVIDRETIKAAGVRALNDVFRLVPGFQTFPHNTDPARVTYHGITDEDFSPRVQVLVDGRSLHSPLFRSGVNWALMPVALEDIERIEVVRGSNTTSYGTNAFLGVINIVTVDPALVRGVSVAANHGSQGVRDYTLRGGARLGEEGEFRVTYQQLDDDGLEDQYDWIDSFRSRLLDLRATWRLGVRDELDLHAGRIEGVMTFGRLDKDFVNRSGELFRSDPENPIRDFDQSSNWLQLRWLRTLSEGSDFSLRYAYSADEASDEYVDPGLPAGFARIDESGDRGHRSEVEAQHTFSPFDRTRLVWGASWRQDTLRSKSMLYGQNKVSRDVSRAFANAEWAPVAWFTGNLGFSSEYDSLAGNNVSSRASGGFHLNAENTVRAGYTRAWRTASILDYRANLRSSATRAVFTGTRNLPAESLDSWEVGYLGDWKDWRMSLDVRGFRERVGDRLFLIDPNVRDRLGDQVMPIQDIRIDGVEYQWKWQPLEATRLMVSQSFIRIDSDYSGGALTPTSNLVTRRGRKELVDAFAEESAPRRASSLLWMQKLPYGLEGSVARYWVDPMRWTRNTSVGGYVRTDARLGYPFRIARQGGEVAYTVQSLDGDHGEFKSNGSPADRVVGRRHWVSLRLDF</sequence>
<reference evidence="16" key="1">
    <citation type="submission" date="2017-01" db="EMBL/GenBank/DDBJ databases">
        <authorList>
            <person name="Varghese N."/>
            <person name="Submissions S."/>
        </authorList>
    </citation>
    <scope>NUCLEOTIDE SEQUENCE [LARGE SCALE GENOMIC DNA]</scope>
    <source>
        <strain evidence="16">ATCC 51758</strain>
    </source>
</reference>
<evidence type="ECO:0000256" key="3">
    <source>
        <dbReference type="ARBA" id="ARBA00022448"/>
    </source>
</evidence>
<keyword evidence="4 10" id="KW-1134">Transmembrane beta strand</keyword>
<dbReference type="InterPro" id="IPR000531">
    <property type="entry name" value="Beta-barrel_TonB"/>
</dbReference>
<keyword evidence="12" id="KW-0732">Signal</keyword>
<evidence type="ECO:0000256" key="8">
    <source>
        <dbReference type="ARBA" id="ARBA00023170"/>
    </source>
</evidence>
<evidence type="ECO:0000256" key="1">
    <source>
        <dbReference type="ARBA" id="ARBA00004571"/>
    </source>
</evidence>
<feature type="domain" description="TonB-dependent receptor plug" evidence="14">
    <location>
        <begin position="49"/>
        <end position="160"/>
    </location>
</feature>
<dbReference type="RefSeq" id="WP_244551719.1">
    <property type="nucleotide sequence ID" value="NZ_FTMD01000010.1"/>
</dbReference>
<dbReference type="Proteomes" id="UP000186819">
    <property type="component" value="Unassembled WGS sequence"/>
</dbReference>
<dbReference type="SUPFAM" id="SSF56935">
    <property type="entry name" value="Porins"/>
    <property type="match status" value="1"/>
</dbReference>
<dbReference type="InterPro" id="IPR039426">
    <property type="entry name" value="TonB-dep_rcpt-like"/>
</dbReference>
<evidence type="ECO:0000256" key="11">
    <source>
        <dbReference type="RuleBase" id="RU003357"/>
    </source>
</evidence>
<evidence type="ECO:0000256" key="9">
    <source>
        <dbReference type="ARBA" id="ARBA00023237"/>
    </source>
</evidence>
<accession>A0A1N6YIX0</accession>
<dbReference type="PROSITE" id="PS52016">
    <property type="entry name" value="TONB_DEPENDENT_REC_3"/>
    <property type="match status" value="1"/>
</dbReference>
<dbReference type="GO" id="GO:0009279">
    <property type="term" value="C:cell outer membrane"/>
    <property type="evidence" value="ECO:0007669"/>
    <property type="project" value="UniProtKB-SubCell"/>
</dbReference>
<dbReference type="Pfam" id="PF00593">
    <property type="entry name" value="TonB_dep_Rec_b-barrel"/>
    <property type="match status" value="1"/>
</dbReference>
<name>A0A1N6YIX0_9RHOO</name>
<evidence type="ECO:0000256" key="12">
    <source>
        <dbReference type="SAM" id="SignalP"/>
    </source>
</evidence>
<dbReference type="InterPro" id="IPR037066">
    <property type="entry name" value="Plug_dom_sf"/>
</dbReference>
<evidence type="ECO:0000256" key="7">
    <source>
        <dbReference type="ARBA" id="ARBA00023136"/>
    </source>
</evidence>
<keyword evidence="9 10" id="KW-0998">Cell outer membrane</keyword>
<comment type="similarity">
    <text evidence="2 10 11">Belongs to the TonB-dependent receptor family.</text>
</comment>
<gene>
    <name evidence="15" type="ORF">SAMN05421829_110102</name>
</gene>
<dbReference type="STRING" id="34027.SAMN05421829_110102"/>
<keyword evidence="6 11" id="KW-0798">TonB box</keyword>
<evidence type="ECO:0000313" key="16">
    <source>
        <dbReference type="Proteomes" id="UP000186819"/>
    </source>
</evidence>
<evidence type="ECO:0000256" key="5">
    <source>
        <dbReference type="ARBA" id="ARBA00022692"/>
    </source>
</evidence>
<comment type="subcellular location">
    <subcellularLocation>
        <location evidence="1 10">Cell outer membrane</location>
        <topology evidence="1 10">Multi-pass membrane protein</topology>
    </subcellularLocation>
</comment>
<keyword evidence="16" id="KW-1185">Reference proteome</keyword>
<dbReference type="GO" id="GO:0044718">
    <property type="term" value="P:siderophore transmembrane transport"/>
    <property type="evidence" value="ECO:0007669"/>
    <property type="project" value="TreeGrafter"/>
</dbReference>
<keyword evidence="5 10" id="KW-0812">Transmembrane</keyword>
<evidence type="ECO:0000256" key="2">
    <source>
        <dbReference type="ARBA" id="ARBA00009810"/>
    </source>
</evidence>
<dbReference type="GO" id="GO:0015344">
    <property type="term" value="F:siderophore uptake transmembrane transporter activity"/>
    <property type="evidence" value="ECO:0007669"/>
    <property type="project" value="TreeGrafter"/>
</dbReference>
<dbReference type="Gene3D" id="2.170.130.10">
    <property type="entry name" value="TonB-dependent receptor, plug domain"/>
    <property type="match status" value="1"/>
</dbReference>
<organism evidence="15 16">
    <name type="scientific">Aromatoleum tolulyticum</name>
    <dbReference type="NCBI Taxonomy" id="34027"/>
    <lineage>
        <taxon>Bacteria</taxon>
        <taxon>Pseudomonadati</taxon>
        <taxon>Pseudomonadota</taxon>
        <taxon>Betaproteobacteria</taxon>
        <taxon>Rhodocyclales</taxon>
        <taxon>Rhodocyclaceae</taxon>
        <taxon>Aromatoleum</taxon>
    </lineage>
</organism>
<evidence type="ECO:0000256" key="4">
    <source>
        <dbReference type="ARBA" id="ARBA00022452"/>
    </source>
</evidence>
<evidence type="ECO:0000313" key="15">
    <source>
        <dbReference type="EMBL" id="SIR14585.1"/>
    </source>
</evidence>
<proteinExistence type="inferred from homology"/>
<dbReference type="EMBL" id="FTMD01000010">
    <property type="protein sequence ID" value="SIR14585.1"/>
    <property type="molecule type" value="Genomic_DNA"/>
</dbReference>
<dbReference type="InterPro" id="IPR036942">
    <property type="entry name" value="Beta-barrel_TonB_sf"/>
</dbReference>
<keyword evidence="8" id="KW-0675">Receptor</keyword>
<feature type="signal peptide" evidence="12">
    <location>
        <begin position="1"/>
        <end position="27"/>
    </location>
</feature>
<dbReference type="PANTHER" id="PTHR30069">
    <property type="entry name" value="TONB-DEPENDENT OUTER MEMBRANE RECEPTOR"/>
    <property type="match status" value="1"/>
</dbReference>
<dbReference type="Pfam" id="PF07715">
    <property type="entry name" value="Plug"/>
    <property type="match status" value="1"/>
</dbReference>
<evidence type="ECO:0000256" key="6">
    <source>
        <dbReference type="ARBA" id="ARBA00023077"/>
    </source>
</evidence>
<evidence type="ECO:0000259" key="14">
    <source>
        <dbReference type="Pfam" id="PF07715"/>
    </source>
</evidence>
<dbReference type="PANTHER" id="PTHR30069:SF27">
    <property type="entry name" value="BLL4766 PROTEIN"/>
    <property type="match status" value="1"/>
</dbReference>
<feature type="chain" id="PRO_5012161814" evidence="12">
    <location>
        <begin position="28"/>
        <end position="682"/>
    </location>
</feature>
<protein>
    <submittedName>
        <fullName evidence="15">Iron complex outermembrane recepter protein</fullName>
    </submittedName>
</protein>
<evidence type="ECO:0000259" key="13">
    <source>
        <dbReference type="Pfam" id="PF00593"/>
    </source>
</evidence>